<dbReference type="GO" id="GO:0016491">
    <property type="term" value="F:oxidoreductase activity"/>
    <property type="evidence" value="ECO:0007669"/>
    <property type="project" value="InterPro"/>
</dbReference>
<protein>
    <submittedName>
        <fullName evidence="16">Monocopper oxidase-like protein SKU5</fullName>
    </submittedName>
</protein>
<dbReference type="GO" id="GO:0005886">
    <property type="term" value="C:plasma membrane"/>
    <property type="evidence" value="ECO:0007669"/>
    <property type="project" value="UniProtKB-SubCell"/>
</dbReference>
<keyword evidence="6" id="KW-0479">Metal-binding</keyword>
<evidence type="ECO:0000256" key="5">
    <source>
        <dbReference type="ARBA" id="ARBA00022622"/>
    </source>
</evidence>
<dbReference type="PANTHER" id="PTHR11709">
    <property type="entry name" value="MULTI-COPPER OXIDASE"/>
    <property type="match status" value="1"/>
</dbReference>
<evidence type="ECO:0000313" key="17">
    <source>
        <dbReference type="Proteomes" id="UP001153555"/>
    </source>
</evidence>
<dbReference type="FunFam" id="2.60.40.420:FF:000023">
    <property type="entry name" value="Monocopper oxidase-like protein SKU5"/>
    <property type="match status" value="1"/>
</dbReference>
<feature type="domain" description="Plastocyanin-like" evidence="13">
    <location>
        <begin position="160"/>
        <end position="309"/>
    </location>
</feature>
<comment type="subcellular location">
    <subcellularLocation>
        <location evidence="2">Cell membrane</location>
        <topology evidence="2">Lipid-anchor</topology>
        <topology evidence="2">GPI-anchor</topology>
    </subcellularLocation>
</comment>
<name>A0A9N7NQ11_STRHE</name>
<dbReference type="FunFam" id="2.60.40.420:FF:000016">
    <property type="entry name" value="Monocopper oxidase-like protein"/>
    <property type="match status" value="1"/>
</dbReference>
<evidence type="ECO:0000259" key="14">
    <source>
        <dbReference type="Pfam" id="PF07731"/>
    </source>
</evidence>
<keyword evidence="8" id="KW-0186">Copper</keyword>
<dbReference type="Proteomes" id="UP001153555">
    <property type="component" value="Unassembled WGS sequence"/>
</dbReference>
<keyword evidence="17" id="KW-1185">Reference proteome</keyword>
<comment type="similarity">
    <text evidence="3">Belongs to the multicopper oxidase family.</text>
</comment>
<evidence type="ECO:0000256" key="2">
    <source>
        <dbReference type="ARBA" id="ARBA00004609"/>
    </source>
</evidence>
<dbReference type="SUPFAM" id="SSF49503">
    <property type="entry name" value="Cupredoxins"/>
    <property type="match status" value="3"/>
</dbReference>
<dbReference type="Pfam" id="PF00394">
    <property type="entry name" value="Cu-oxidase"/>
    <property type="match status" value="1"/>
</dbReference>
<evidence type="ECO:0000256" key="8">
    <source>
        <dbReference type="ARBA" id="ARBA00023008"/>
    </source>
</evidence>
<keyword evidence="10" id="KW-0325">Glycoprotein</keyword>
<proteinExistence type="inferred from homology"/>
<evidence type="ECO:0000256" key="1">
    <source>
        <dbReference type="ARBA" id="ARBA00001935"/>
    </source>
</evidence>
<evidence type="ECO:0000256" key="10">
    <source>
        <dbReference type="ARBA" id="ARBA00023180"/>
    </source>
</evidence>
<feature type="signal peptide" evidence="12">
    <location>
        <begin position="1"/>
        <end position="22"/>
    </location>
</feature>
<evidence type="ECO:0000256" key="3">
    <source>
        <dbReference type="ARBA" id="ARBA00010609"/>
    </source>
</evidence>
<dbReference type="PANTHER" id="PTHR11709:SF270">
    <property type="entry name" value="MONOCOPPER OXIDASE-LIKE PROTEIN SKS1"/>
    <property type="match status" value="1"/>
</dbReference>
<evidence type="ECO:0000259" key="13">
    <source>
        <dbReference type="Pfam" id="PF00394"/>
    </source>
</evidence>
<dbReference type="InterPro" id="IPR011707">
    <property type="entry name" value="Cu-oxidase-like_N"/>
</dbReference>
<evidence type="ECO:0000256" key="11">
    <source>
        <dbReference type="ARBA" id="ARBA00023288"/>
    </source>
</evidence>
<feature type="chain" id="PRO_5040299245" evidence="12">
    <location>
        <begin position="23"/>
        <end position="587"/>
    </location>
</feature>
<dbReference type="InterPro" id="IPR001117">
    <property type="entry name" value="Cu-oxidase_2nd"/>
</dbReference>
<dbReference type="InterPro" id="IPR008972">
    <property type="entry name" value="Cupredoxin"/>
</dbReference>
<dbReference type="GO" id="GO:0098552">
    <property type="term" value="C:side of membrane"/>
    <property type="evidence" value="ECO:0007669"/>
    <property type="project" value="UniProtKB-KW"/>
</dbReference>
<evidence type="ECO:0000313" key="16">
    <source>
        <dbReference type="EMBL" id="CAA0834593.1"/>
    </source>
</evidence>
<sequence>MGRLCVLLRCLSVALLLGVCLGADPFAFFDFEVSYITVSPLLGQPQQVIAINKKFPGPVINVTTNYNVVVNVKNNLDEDLLITWSGIQMRKTAWQDGVLGTNCAIPPKWNWTYQFQVKDQIGSFYYFPSLNMQRASGGFGSIIVNNRSVIPLPFELPADDIILMIGDWYTGGHTALRTTLDHGQALNPPDGILINGKGPYNYNNTAQDENAYETINVERGKTYRFRVHNVGVSTSLNFRIQNHSMLLVETEGYYTIQQNYTNMDIHVGQSFSFLVTMDQNPSSAFYIVASARFTNQSLNGVAILRYSNSSRLPVGPLPDGPNDEYDKSFSMGQAKSIKLNGSASGARPNAQGSFHYGEINVTDTYVLQSVGPTLIDGKLRAAYNGISFVKPDTPFRLADWYKVKGAYKLDFPITPLNRTTPVLDRSIINATYKGFIEIILQNNDTVLQTFHLDGYSFFVVGMDYGVWTENNRGTYDKWSAISRSTVQVYPGAWTAVYVSLDNVGVWNLRTENLDRWYLGQETYMRITNAEDNGNKTELPPPDNVLYCGALKNMQKPQKITSLSARLVCSKLLVLLLVIFSTWGFDSR</sequence>
<dbReference type="Pfam" id="PF07732">
    <property type="entry name" value="Cu-oxidase_3"/>
    <property type="match status" value="1"/>
</dbReference>
<dbReference type="Pfam" id="PF07731">
    <property type="entry name" value="Cu-oxidase_2"/>
    <property type="match status" value="1"/>
</dbReference>
<organism evidence="16 17">
    <name type="scientific">Striga hermonthica</name>
    <name type="common">Purple witchweed</name>
    <name type="synonym">Buchnera hermonthica</name>
    <dbReference type="NCBI Taxonomy" id="68872"/>
    <lineage>
        <taxon>Eukaryota</taxon>
        <taxon>Viridiplantae</taxon>
        <taxon>Streptophyta</taxon>
        <taxon>Embryophyta</taxon>
        <taxon>Tracheophyta</taxon>
        <taxon>Spermatophyta</taxon>
        <taxon>Magnoliopsida</taxon>
        <taxon>eudicotyledons</taxon>
        <taxon>Gunneridae</taxon>
        <taxon>Pentapetalae</taxon>
        <taxon>asterids</taxon>
        <taxon>lamiids</taxon>
        <taxon>Lamiales</taxon>
        <taxon>Orobanchaceae</taxon>
        <taxon>Buchnereae</taxon>
        <taxon>Striga</taxon>
    </lineage>
</organism>
<dbReference type="OrthoDB" id="2121828at2759"/>
<evidence type="ECO:0000256" key="4">
    <source>
        <dbReference type="ARBA" id="ARBA00022475"/>
    </source>
</evidence>
<evidence type="ECO:0000259" key="15">
    <source>
        <dbReference type="Pfam" id="PF07732"/>
    </source>
</evidence>
<accession>A0A9N7NQ11</accession>
<feature type="domain" description="Plastocyanin-like" evidence="15">
    <location>
        <begin position="33"/>
        <end position="147"/>
    </location>
</feature>
<keyword evidence="9" id="KW-0472">Membrane</keyword>
<dbReference type="EMBL" id="CACSLK010028053">
    <property type="protein sequence ID" value="CAA0834593.1"/>
    <property type="molecule type" value="Genomic_DNA"/>
</dbReference>
<evidence type="ECO:0000256" key="7">
    <source>
        <dbReference type="ARBA" id="ARBA00022729"/>
    </source>
</evidence>
<keyword evidence="4" id="KW-1003">Cell membrane</keyword>
<dbReference type="AlphaFoldDB" id="A0A9N7NQ11"/>
<dbReference type="InterPro" id="IPR045087">
    <property type="entry name" value="Cu-oxidase_fam"/>
</dbReference>
<reference evidence="16" key="1">
    <citation type="submission" date="2019-12" db="EMBL/GenBank/DDBJ databases">
        <authorList>
            <person name="Scholes J."/>
        </authorList>
    </citation>
    <scope>NUCLEOTIDE SEQUENCE</scope>
</reference>
<dbReference type="FunFam" id="2.60.40.420:FF:000012">
    <property type="entry name" value="Monocopper oxidase-like protein"/>
    <property type="match status" value="1"/>
</dbReference>
<dbReference type="Gene3D" id="2.60.40.420">
    <property type="entry name" value="Cupredoxins - blue copper proteins"/>
    <property type="match status" value="3"/>
</dbReference>
<dbReference type="InterPro" id="IPR011706">
    <property type="entry name" value="Cu-oxidase_C"/>
</dbReference>
<keyword evidence="5" id="KW-0336">GPI-anchor</keyword>
<keyword evidence="7 12" id="KW-0732">Signal</keyword>
<evidence type="ECO:0000256" key="12">
    <source>
        <dbReference type="SAM" id="SignalP"/>
    </source>
</evidence>
<evidence type="ECO:0000256" key="9">
    <source>
        <dbReference type="ARBA" id="ARBA00023136"/>
    </source>
</evidence>
<dbReference type="GO" id="GO:0005507">
    <property type="term" value="F:copper ion binding"/>
    <property type="evidence" value="ECO:0007669"/>
    <property type="project" value="InterPro"/>
</dbReference>
<keyword evidence="11" id="KW-0449">Lipoprotein</keyword>
<evidence type="ECO:0000256" key="6">
    <source>
        <dbReference type="ARBA" id="ARBA00022723"/>
    </source>
</evidence>
<gene>
    <name evidence="16" type="ORF">SHERM_02407</name>
</gene>
<comment type="caution">
    <text evidence="16">The sequence shown here is derived from an EMBL/GenBank/DDBJ whole genome shotgun (WGS) entry which is preliminary data.</text>
</comment>
<comment type="cofactor">
    <cofactor evidence="1">
        <name>Cu cation</name>
        <dbReference type="ChEBI" id="CHEBI:23378"/>
    </cofactor>
</comment>
<feature type="domain" description="Plastocyanin-like" evidence="14">
    <location>
        <begin position="393"/>
        <end position="530"/>
    </location>
</feature>